<accession>A0ABV9DF70</accession>
<gene>
    <name evidence="10" type="ORF">ACFO3D_04315</name>
</gene>
<proteinExistence type="inferred from homology"/>
<evidence type="ECO:0000313" key="10">
    <source>
        <dbReference type="EMBL" id="MFC4557431.1"/>
    </source>
</evidence>
<evidence type="ECO:0000256" key="1">
    <source>
        <dbReference type="ARBA" id="ARBA00007164"/>
    </source>
</evidence>
<keyword evidence="6" id="KW-0961">Cell wall biogenesis/degradation</keyword>
<feature type="signal peptide" evidence="8">
    <location>
        <begin position="1"/>
        <end position="23"/>
    </location>
</feature>
<dbReference type="Pfam" id="PF00768">
    <property type="entry name" value="Peptidase_S11"/>
    <property type="match status" value="1"/>
</dbReference>
<evidence type="ECO:0000256" key="3">
    <source>
        <dbReference type="ARBA" id="ARBA00022801"/>
    </source>
</evidence>
<dbReference type="PANTHER" id="PTHR21581:SF33">
    <property type="entry name" value="D-ALANYL-D-ALANINE CARBOXYPEPTIDASE DACB"/>
    <property type="match status" value="1"/>
</dbReference>
<dbReference type="RefSeq" id="WP_390293384.1">
    <property type="nucleotide sequence ID" value="NZ_JBHSFU010000003.1"/>
</dbReference>
<reference evidence="11" key="1">
    <citation type="journal article" date="2019" name="Int. J. Syst. Evol. Microbiol.">
        <title>The Global Catalogue of Microorganisms (GCM) 10K type strain sequencing project: providing services to taxonomists for standard genome sequencing and annotation.</title>
        <authorList>
            <consortium name="The Broad Institute Genomics Platform"/>
            <consortium name="The Broad Institute Genome Sequencing Center for Infectious Disease"/>
            <person name="Wu L."/>
            <person name="Ma J."/>
        </authorList>
    </citation>
    <scope>NUCLEOTIDE SEQUENCE [LARGE SCALE GENOMIC DNA]</scope>
    <source>
        <strain evidence="11">CGMCC 4.7426</strain>
    </source>
</reference>
<keyword evidence="2 8" id="KW-0732">Signal</keyword>
<protein>
    <submittedName>
        <fullName evidence="10">D-alanyl-D-alanine carboxypeptidase family protein</fullName>
        <ecNumber evidence="10">3.4.-.-</ecNumber>
    </submittedName>
</protein>
<evidence type="ECO:0000259" key="9">
    <source>
        <dbReference type="Pfam" id="PF00768"/>
    </source>
</evidence>
<evidence type="ECO:0000256" key="8">
    <source>
        <dbReference type="SAM" id="SignalP"/>
    </source>
</evidence>
<evidence type="ECO:0000256" key="5">
    <source>
        <dbReference type="ARBA" id="ARBA00022984"/>
    </source>
</evidence>
<dbReference type="GO" id="GO:0004180">
    <property type="term" value="F:carboxypeptidase activity"/>
    <property type="evidence" value="ECO:0007669"/>
    <property type="project" value="UniProtKB-KW"/>
</dbReference>
<sequence>MRLLLMIVCLLLTTLLYPSFGHAEVGVSANNAVLIEGSSGRILFKKEAHEKKPIASITKIMTALVAIESGKMNETVKITKRAAYTEGSSIYLKPGEKILLKDLVYGLMLRSGNDAAVAISEHVGGSMEGFVHLMNKQAQWLGMTNTSFDNPHGLDAETHYSTAYDMALLMRYAMENEQFREITGTEIYKSDSRDYSWKNKHRLVTGMYKYSTGGKTGYTRVAGRTLVSVAEKNKMRLIAVTLNGSDDWRDHISMFEWGFDSFDMTTIDQSGEEIFHIKKTGEKIMGYLHEEIKLPLKEQEQKLIASRSFLLENASEKSEGVIGKTIYFVDSVPVRETPIYANDKHEKGFLAKIVTVYRYITGLD</sequence>
<dbReference type="InterPro" id="IPR001967">
    <property type="entry name" value="Peptidase_S11_N"/>
</dbReference>
<keyword evidence="5" id="KW-0573">Peptidoglycan synthesis</keyword>
<dbReference type="SUPFAM" id="SSF56601">
    <property type="entry name" value="beta-lactamase/transpeptidase-like"/>
    <property type="match status" value="1"/>
</dbReference>
<dbReference type="InterPro" id="IPR018044">
    <property type="entry name" value="Peptidase_S11"/>
</dbReference>
<dbReference type="EMBL" id="JBHSFU010000003">
    <property type="protein sequence ID" value="MFC4557431.1"/>
    <property type="molecule type" value="Genomic_DNA"/>
</dbReference>
<feature type="chain" id="PRO_5046359797" evidence="8">
    <location>
        <begin position="24"/>
        <end position="364"/>
    </location>
</feature>
<evidence type="ECO:0000256" key="2">
    <source>
        <dbReference type="ARBA" id="ARBA00022729"/>
    </source>
</evidence>
<keyword evidence="4" id="KW-0133">Cell shape</keyword>
<dbReference type="PRINTS" id="PR00725">
    <property type="entry name" value="DADACBPTASE1"/>
</dbReference>
<dbReference type="Gene3D" id="3.40.710.10">
    <property type="entry name" value="DD-peptidase/beta-lactamase superfamily"/>
    <property type="match status" value="1"/>
</dbReference>
<evidence type="ECO:0000313" key="11">
    <source>
        <dbReference type="Proteomes" id="UP001595989"/>
    </source>
</evidence>
<name>A0ABV9DF70_9BACI</name>
<evidence type="ECO:0000256" key="4">
    <source>
        <dbReference type="ARBA" id="ARBA00022960"/>
    </source>
</evidence>
<keyword evidence="10" id="KW-0645">Protease</keyword>
<comment type="caution">
    <text evidence="10">The sequence shown here is derived from an EMBL/GenBank/DDBJ whole genome shotgun (WGS) entry which is preliminary data.</text>
</comment>
<keyword evidence="10" id="KW-0121">Carboxypeptidase</keyword>
<keyword evidence="3 10" id="KW-0378">Hydrolase</keyword>
<dbReference type="InterPro" id="IPR012338">
    <property type="entry name" value="Beta-lactam/transpept-like"/>
</dbReference>
<dbReference type="EC" id="3.4.-.-" evidence="10"/>
<organism evidence="10 11">
    <name type="scientific">Virgibacillus kekensis</name>
    <dbReference type="NCBI Taxonomy" id="202261"/>
    <lineage>
        <taxon>Bacteria</taxon>
        <taxon>Bacillati</taxon>
        <taxon>Bacillota</taxon>
        <taxon>Bacilli</taxon>
        <taxon>Bacillales</taxon>
        <taxon>Bacillaceae</taxon>
        <taxon>Virgibacillus</taxon>
    </lineage>
</organism>
<comment type="similarity">
    <text evidence="1 7">Belongs to the peptidase S11 family.</text>
</comment>
<dbReference type="PANTHER" id="PTHR21581">
    <property type="entry name" value="D-ALANYL-D-ALANINE CARBOXYPEPTIDASE"/>
    <property type="match status" value="1"/>
</dbReference>
<keyword evidence="11" id="KW-1185">Reference proteome</keyword>
<dbReference type="Proteomes" id="UP001595989">
    <property type="component" value="Unassembled WGS sequence"/>
</dbReference>
<feature type="domain" description="Peptidase S11 D-alanyl-D-alanine carboxypeptidase A N-terminal" evidence="9">
    <location>
        <begin position="26"/>
        <end position="244"/>
    </location>
</feature>
<evidence type="ECO:0000256" key="7">
    <source>
        <dbReference type="RuleBase" id="RU004016"/>
    </source>
</evidence>
<evidence type="ECO:0000256" key="6">
    <source>
        <dbReference type="ARBA" id="ARBA00023316"/>
    </source>
</evidence>